<dbReference type="InterPro" id="IPR042094">
    <property type="entry name" value="T2SS_GspF_sf"/>
</dbReference>
<dbReference type="InterPro" id="IPR003004">
    <property type="entry name" value="GspF/PilC"/>
</dbReference>
<comment type="subcellular location">
    <subcellularLocation>
        <location evidence="1">Cell membrane</location>
        <topology evidence="1">Multi-pass membrane protein</topology>
    </subcellularLocation>
</comment>
<proteinExistence type="inferred from homology"/>
<accession>A0A4Y1YS24</accession>
<reference evidence="9 10" key="1">
    <citation type="submission" date="2019-06" db="EMBL/GenBank/DDBJ databases">
        <title>Nitrosomonas stercoris KYUHI-S whole genome shotgun sequence.</title>
        <authorList>
            <person name="Nakagawa T."/>
            <person name="Tsuchiya Y."/>
            <person name="Takahashi R."/>
        </authorList>
    </citation>
    <scope>NUCLEOTIDE SEQUENCE [LARGE SCALE GENOMIC DNA]</scope>
    <source>
        <strain evidence="9 10">KYUHI-S</strain>
    </source>
</reference>
<gene>
    <name evidence="9" type="ORF">Nstercoris_01269</name>
</gene>
<feature type="transmembrane region" description="Helical" evidence="7">
    <location>
        <begin position="369"/>
        <end position="389"/>
    </location>
</feature>
<evidence type="ECO:0000256" key="3">
    <source>
        <dbReference type="ARBA" id="ARBA00022475"/>
    </source>
</evidence>
<dbReference type="InterPro" id="IPR018076">
    <property type="entry name" value="T2SS_GspF_dom"/>
</dbReference>
<feature type="domain" description="Type II secretion system protein GspF" evidence="8">
    <location>
        <begin position="64"/>
        <end position="187"/>
    </location>
</feature>
<evidence type="ECO:0000256" key="4">
    <source>
        <dbReference type="ARBA" id="ARBA00022692"/>
    </source>
</evidence>
<dbReference type="GO" id="GO:0005886">
    <property type="term" value="C:plasma membrane"/>
    <property type="evidence" value="ECO:0007669"/>
    <property type="project" value="UniProtKB-SubCell"/>
</dbReference>
<evidence type="ECO:0000256" key="5">
    <source>
        <dbReference type="ARBA" id="ARBA00022989"/>
    </source>
</evidence>
<comment type="similarity">
    <text evidence="2">Belongs to the GSP F family.</text>
</comment>
<dbReference type="PANTHER" id="PTHR30012">
    <property type="entry name" value="GENERAL SECRETION PATHWAY PROTEIN"/>
    <property type="match status" value="1"/>
</dbReference>
<feature type="transmembrane region" description="Helical" evidence="7">
    <location>
        <begin position="218"/>
        <end position="236"/>
    </location>
</feature>
<name>A0A4Y1YS24_9PROT</name>
<evidence type="ECO:0000256" key="1">
    <source>
        <dbReference type="ARBA" id="ARBA00004651"/>
    </source>
</evidence>
<protein>
    <submittedName>
        <fullName evidence="9">Type II secretion system protein F</fullName>
    </submittedName>
</protein>
<feature type="domain" description="Type II secretion system protein GspF" evidence="8">
    <location>
        <begin position="267"/>
        <end position="388"/>
    </location>
</feature>
<evidence type="ECO:0000256" key="6">
    <source>
        <dbReference type="ARBA" id="ARBA00023136"/>
    </source>
</evidence>
<dbReference type="KEGG" id="nst:Nstercoris_01269"/>
<dbReference type="AlphaFoldDB" id="A0A4Y1YS24"/>
<keyword evidence="3" id="KW-1003">Cell membrane</keyword>
<dbReference type="Pfam" id="PF00482">
    <property type="entry name" value="T2SSF"/>
    <property type="match status" value="2"/>
</dbReference>
<sequence length="397" mass="43857">MRYTVKALLSGKGAVQLELEAASEAEVRSQIHAQGGVVLSVRRNFSGLSGLLSRSRARFPLANFSQELLALLNAGLNLVEGIETLAEKEEDSSIRELLQQLLARLHEGVTFSRALEAYPQVFPPLYVATVRASEQTGDLGEALTRYLVYQSQMDLVRKKLVGASIYPALLLILGGLVAIFLLVFVVPKFSAIYEDVGADLPWMSLLLIEWGHLVQKNGWLLAGATTVMLIALFYLLSQPSVRARLLQAIWRIPAIGERMRIYQLARFYKTLGMLLRGGIPIAQALEMVSDLLQPHFRPRVATAVALIREGQSISSAMQRADLTTAVGSRMLRVGERTGKMGDMMERIGNFHDEEIGRWVDWMTKLIEPLLMAVIGAVIGGIIVLMYLPIFELAGSIN</sequence>
<feature type="transmembrane region" description="Helical" evidence="7">
    <location>
        <begin position="160"/>
        <end position="186"/>
    </location>
</feature>
<organism evidence="9 10">
    <name type="scientific">Nitrosomonas stercoris</name>
    <dbReference type="NCBI Taxonomy" id="1444684"/>
    <lineage>
        <taxon>Bacteria</taxon>
        <taxon>Pseudomonadati</taxon>
        <taxon>Pseudomonadota</taxon>
        <taxon>Betaproteobacteria</taxon>
        <taxon>Nitrosomonadales</taxon>
        <taxon>Nitrosomonadaceae</taxon>
        <taxon>Nitrosomonas</taxon>
    </lineage>
</organism>
<evidence type="ECO:0000313" key="9">
    <source>
        <dbReference type="EMBL" id="BBL35015.1"/>
    </source>
</evidence>
<dbReference type="PANTHER" id="PTHR30012:SF0">
    <property type="entry name" value="TYPE II SECRETION SYSTEM PROTEIN F-RELATED"/>
    <property type="match status" value="1"/>
</dbReference>
<evidence type="ECO:0000256" key="2">
    <source>
        <dbReference type="ARBA" id="ARBA00005745"/>
    </source>
</evidence>
<evidence type="ECO:0000313" key="10">
    <source>
        <dbReference type="Proteomes" id="UP000316473"/>
    </source>
</evidence>
<keyword evidence="6 7" id="KW-0472">Membrane</keyword>
<dbReference type="PRINTS" id="PR00812">
    <property type="entry name" value="BCTERIALGSPF"/>
</dbReference>
<dbReference type="Gene3D" id="1.20.81.30">
    <property type="entry name" value="Type II secretion system (T2SS), domain F"/>
    <property type="match status" value="2"/>
</dbReference>
<keyword evidence="4 7" id="KW-0812">Transmembrane</keyword>
<keyword evidence="5 7" id="KW-1133">Transmembrane helix</keyword>
<evidence type="ECO:0000259" key="8">
    <source>
        <dbReference type="Pfam" id="PF00482"/>
    </source>
</evidence>
<dbReference type="Proteomes" id="UP000316473">
    <property type="component" value="Chromosome"/>
</dbReference>
<dbReference type="EMBL" id="AP019755">
    <property type="protein sequence ID" value="BBL35015.1"/>
    <property type="molecule type" value="Genomic_DNA"/>
</dbReference>
<evidence type="ECO:0000256" key="7">
    <source>
        <dbReference type="SAM" id="Phobius"/>
    </source>
</evidence>
<keyword evidence="10" id="KW-1185">Reference proteome</keyword>